<keyword evidence="6" id="KW-1185">Reference proteome</keyword>
<dbReference type="Proteomes" id="UP000184267">
    <property type="component" value="Unassembled WGS sequence"/>
</dbReference>
<evidence type="ECO:0000313" key="5">
    <source>
        <dbReference type="EMBL" id="OJT02658.1"/>
    </source>
</evidence>
<dbReference type="InterPro" id="IPR036188">
    <property type="entry name" value="FAD/NAD-bd_sf"/>
</dbReference>
<dbReference type="Pfam" id="PF00732">
    <property type="entry name" value="GMC_oxred_N"/>
    <property type="match status" value="1"/>
</dbReference>
<feature type="binding site" evidence="3">
    <location>
        <position position="200"/>
    </location>
    <ligand>
        <name>FAD</name>
        <dbReference type="ChEBI" id="CHEBI:57692"/>
    </ligand>
</feature>
<protein>
    <submittedName>
        <fullName evidence="5">Alcohol oxidase</fullName>
    </submittedName>
</protein>
<dbReference type="Gene3D" id="3.50.50.60">
    <property type="entry name" value="FAD/NAD(P)-binding domain"/>
    <property type="match status" value="1"/>
</dbReference>
<keyword evidence="3" id="KW-0285">Flavoprotein</keyword>
<dbReference type="OrthoDB" id="269227at2759"/>
<dbReference type="PROSITE" id="PS00624">
    <property type="entry name" value="GMC_OXRED_2"/>
    <property type="match status" value="1"/>
</dbReference>
<dbReference type="AlphaFoldDB" id="A0A1M2V507"/>
<evidence type="ECO:0000256" key="3">
    <source>
        <dbReference type="PIRSR" id="PIRSR000137-2"/>
    </source>
</evidence>
<sequence>MLETGPHTQEDLAHVQPARFLSHLRPDTVTAKHVVARPSKHLDGRSLIVQCGQCVGGGSSVNFTMYTRAPASDFDDWANVYNNPGWAFDDVLPLIKKIERYQNSPGVEHPTHGYDGPLKVSYGGYRNAVGEDYLSTVAQYDSTRPIVDDINTMVEDVNRFERYPKWIDEQTGRRSDVPHHFVYNNPSYGTTLQLRAACTVNRVIIENGRASGVEYVHNPRINADADNSLHIAKAKLMVVVSAGPFGSPGILERSGIGAPDILKRHGVEPIVDLSGVGENYNDDPLLFLPFHAAEGTVTLDGIIRNDKEEIEKWSTQWVSEGKGLMATNGIDAGCKYRPTPAELEDIGPTFKKRWESFYADSPEKSILWIGELAMYVGLNQPPPEVACFCAGGFSMYPSGIGSVHITSGEDPHALVDFVSGVFSSPDDLAVMRHMYKRCREIGRRMSCYRGLYAPDHPKFPDGSAAHGPEALTGMPVDVHAPDLVYTEEDDQAIDVILKSHVLTAWHSNGTCTMKPRDQGGVVDPRLNVYGVQGLKVADVSICPANVGANTYSTALTIGEKAAVLIAEELGIMGV</sequence>
<dbReference type="EMBL" id="MNAD01001654">
    <property type="protein sequence ID" value="OJT02658.1"/>
    <property type="molecule type" value="Genomic_DNA"/>
</dbReference>
<dbReference type="Gene3D" id="3.30.560.10">
    <property type="entry name" value="Glucose Oxidase, domain 3"/>
    <property type="match status" value="1"/>
</dbReference>
<dbReference type="PANTHER" id="PTHR11552">
    <property type="entry name" value="GLUCOSE-METHANOL-CHOLINE GMC OXIDOREDUCTASE"/>
    <property type="match status" value="1"/>
</dbReference>
<dbReference type="InterPro" id="IPR000172">
    <property type="entry name" value="GMC_OxRdtase_N"/>
</dbReference>
<dbReference type="PIRSF" id="PIRSF000137">
    <property type="entry name" value="Alcohol_oxidase"/>
    <property type="match status" value="1"/>
</dbReference>
<dbReference type="OMA" id="MAYYTEY"/>
<dbReference type="InterPro" id="IPR012132">
    <property type="entry name" value="GMC_OxRdtase"/>
</dbReference>
<evidence type="ECO:0000256" key="2">
    <source>
        <dbReference type="ARBA" id="ARBA00010790"/>
    </source>
</evidence>
<dbReference type="SUPFAM" id="SSF51905">
    <property type="entry name" value="FAD/NAD(P)-binding domain"/>
    <property type="match status" value="1"/>
</dbReference>
<proteinExistence type="inferred from homology"/>
<dbReference type="SUPFAM" id="SSF54373">
    <property type="entry name" value="FAD-linked reductases, C-terminal domain"/>
    <property type="match status" value="1"/>
</dbReference>
<dbReference type="InterPro" id="IPR007867">
    <property type="entry name" value="GMC_OxRtase_C"/>
</dbReference>
<keyword evidence="3" id="KW-0274">FAD</keyword>
<feature type="domain" description="Glucose-methanol-choline oxidoreductase N-terminal" evidence="4">
    <location>
        <begin position="243"/>
        <end position="257"/>
    </location>
</feature>
<reference evidence="5 6" key="1">
    <citation type="submission" date="2016-10" db="EMBL/GenBank/DDBJ databases">
        <title>Genome sequence of the basidiomycete white-rot fungus Trametes pubescens.</title>
        <authorList>
            <person name="Makela M.R."/>
            <person name="Granchi Z."/>
            <person name="Peng M."/>
            <person name="De Vries R.P."/>
            <person name="Grigoriev I."/>
            <person name="Riley R."/>
            <person name="Hilden K."/>
        </authorList>
    </citation>
    <scope>NUCLEOTIDE SEQUENCE [LARGE SCALE GENOMIC DNA]</scope>
    <source>
        <strain evidence="5 6">FBCC735</strain>
    </source>
</reference>
<name>A0A1M2V507_TRAPU</name>
<evidence type="ECO:0000313" key="6">
    <source>
        <dbReference type="Proteomes" id="UP000184267"/>
    </source>
</evidence>
<dbReference type="Pfam" id="PF05199">
    <property type="entry name" value="GMC_oxred_C"/>
    <property type="match status" value="1"/>
</dbReference>
<dbReference type="GO" id="GO:0050660">
    <property type="term" value="F:flavin adenine dinucleotide binding"/>
    <property type="evidence" value="ECO:0007669"/>
    <property type="project" value="InterPro"/>
</dbReference>
<feature type="binding site" evidence="3">
    <location>
        <begin position="505"/>
        <end position="506"/>
    </location>
    <ligand>
        <name>FAD</name>
        <dbReference type="ChEBI" id="CHEBI:57692"/>
    </ligand>
</feature>
<comment type="caution">
    <text evidence="5">The sequence shown here is derived from an EMBL/GenBank/DDBJ whole genome shotgun (WGS) entry which is preliminary data.</text>
</comment>
<comment type="cofactor">
    <cofactor evidence="1 3">
        <name>FAD</name>
        <dbReference type="ChEBI" id="CHEBI:57692"/>
    </cofactor>
</comment>
<dbReference type="STRING" id="154538.A0A1M2V507"/>
<dbReference type="PANTHER" id="PTHR11552:SF78">
    <property type="entry name" value="GLUCOSE-METHANOL-CHOLINE OXIDOREDUCTASE N-TERMINAL DOMAIN-CONTAINING PROTEIN"/>
    <property type="match status" value="1"/>
</dbReference>
<dbReference type="GO" id="GO:0016614">
    <property type="term" value="F:oxidoreductase activity, acting on CH-OH group of donors"/>
    <property type="evidence" value="ECO:0007669"/>
    <property type="project" value="InterPro"/>
</dbReference>
<evidence type="ECO:0000259" key="4">
    <source>
        <dbReference type="PROSITE" id="PS00624"/>
    </source>
</evidence>
<organism evidence="5 6">
    <name type="scientific">Trametes pubescens</name>
    <name type="common">White-rot fungus</name>
    <dbReference type="NCBI Taxonomy" id="154538"/>
    <lineage>
        <taxon>Eukaryota</taxon>
        <taxon>Fungi</taxon>
        <taxon>Dikarya</taxon>
        <taxon>Basidiomycota</taxon>
        <taxon>Agaricomycotina</taxon>
        <taxon>Agaricomycetes</taxon>
        <taxon>Polyporales</taxon>
        <taxon>Polyporaceae</taxon>
        <taxon>Trametes</taxon>
    </lineage>
</organism>
<evidence type="ECO:0000256" key="1">
    <source>
        <dbReference type="ARBA" id="ARBA00001974"/>
    </source>
</evidence>
<gene>
    <name evidence="5" type="ORF">TRAPUB_6839</name>
</gene>
<accession>A0A1M2V507</accession>
<comment type="similarity">
    <text evidence="2">Belongs to the GMC oxidoreductase family.</text>
</comment>